<keyword evidence="1" id="KW-0472">Membrane</keyword>
<proteinExistence type="predicted"/>
<sequence length="73" mass="7867">MDSTLDLKAIFVLVPIFGLLLVGLVIALRSGVASLSTHQGVERFVGNLSQLLLRMAGYAIGLHMLQRFIGAPF</sequence>
<reference evidence="2" key="1">
    <citation type="submission" date="2024-05" db="EMBL/GenBank/DDBJ databases">
        <title>Planctomycetes of the genus Singulisphaera possess chitinolytic capabilities.</title>
        <authorList>
            <person name="Ivanova A."/>
        </authorList>
    </citation>
    <scope>NUCLEOTIDE SEQUENCE</scope>
    <source>
        <strain evidence="2">Ch08T</strain>
    </source>
</reference>
<dbReference type="EMBL" id="CP155447">
    <property type="protein sequence ID" value="XBH07396.1"/>
    <property type="molecule type" value="Genomic_DNA"/>
</dbReference>
<organism evidence="2">
    <name type="scientific">Singulisphaera sp. Ch08</name>
    <dbReference type="NCBI Taxonomy" id="3120278"/>
    <lineage>
        <taxon>Bacteria</taxon>
        <taxon>Pseudomonadati</taxon>
        <taxon>Planctomycetota</taxon>
        <taxon>Planctomycetia</taxon>
        <taxon>Isosphaerales</taxon>
        <taxon>Isosphaeraceae</taxon>
        <taxon>Singulisphaera</taxon>
    </lineage>
</organism>
<dbReference type="AlphaFoldDB" id="A0AAU7CRV2"/>
<evidence type="ECO:0000256" key="1">
    <source>
        <dbReference type="SAM" id="Phobius"/>
    </source>
</evidence>
<dbReference type="RefSeq" id="WP_406700233.1">
    <property type="nucleotide sequence ID" value="NZ_CP155447.1"/>
</dbReference>
<feature type="transmembrane region" description="Helical" evidence="1">
    <location>
        <begin position="7"/>
        <end position="28"/>
    </location>
</feature>
<feature type="transmembrane region" description="Helical" evidence="1">
    <location>
        <begin position="48"/>
        <end position="65"/>
    </location>
</feature>
<evidence type="ECO:0000313" key="2">
    <source>
        <dbReference type="EMBL" id="XBH07396.1"/>
    </source>
</evidence>
<keyword evidence="1" id="KW-0812">Transmembrane</keyword>
<gene>
    <name evidence="2" type="ORF">V5E97_15530</name>
</gene>
<keyword evidence="1" id="KW-1133">Transmembrane helix</keyword>
<protein>
    <submittedName>
        <fullName evidence="2">Uncharacterized protein</fullName>
    </submittedName>
</protein>
<accession>A0AAU7CRV2</accession>
<name>A0AAU7CRV2_9BACT</name>